<keyword evidence="1" id="KW-0805">Transcription regulation</keyword>
<evidence type="ECO:0000313" key="5">
    <source>
        <dbReference type="EMBL" id="TDU24035.1"/>
    </source>
</evidence>
<dbReference type="OrthoDB" id="32523at2"/>
<name>A0A4R7NSL3_9GAMM</name>
<dbReference type="RefSeq" id="WP_133695688.1">
    <property type="nucleotide sequence ID" value="NZ_SOBR01000002.1"/>
</dbReference>
<proteinExistence type="predicted"/>
<dbReference type="PROSITE" id="PS50995">
    <property type="entry name" value="HTH_MARR_2"/>
    <property type="match status" value="1"/>
</dbReference>
<dbReference type="Gene3D" id="1.10.10.10">
    <property type="entry name" value="Winged helix-like DNA-binding domain superfamily/Winged helix DNA-binding domain"/>
    <property type="match status" value="1"/>
</dbReference>
<dbReference type="InterPro" id="IPR036390">
    <property type="entry name" value="WH_DNA-bd_sf"/>
</dbReference>
<evidence type="ECO:0000256" key="2">
    <source>
        <dbReference type="ARBA" id="ARBA00023125"/>
    </source>
</evidence>
<keyword evidence="2" id="KW-0238">DNA-binding</keyword>
<evidence type="ECO:0000259" key="4">
    <source>
        <dbReference type="PROSITE" id="PS50995"/>
    </source>
</evidence>
<dbReference type="Pfam" id="PF01047">
    <property type="entry name" value="MarR"/>
    <property type="match status" value="1"/>
</dbReference>
<dbReference type="InterPro" id="IPR000835">
    <property type="entry name" value="HTH_MarR-typ"/>
</dbReference>
<dbReference type="Proteomes" id="UP000295380">
    <property type="component" value="Unassembled WGS sequence"/>
</dbReference>
<dbReference type="GO" id="GO:0003700">
    <property type="term" value="F:DNA-binding transcription factor activity"/>
    <property type="evidence" value="ECO:0007669"/>
    <property type="project" value="InterPro"/>
</dbReference>
<dbReference type="AlphaFoldDB" id="A0A4R7NSL3"/>
<comment type="caution">
    <text evidence="5">The sequence shown here is derived from an EMBL/GenBank/DDBJ whole genome shotgun (WGS) entry which is preliminary data.</text>
</comment>
<sequence>MDNVEKATRQWSEEMPELNLLVMAVIGRLKVVTRLVHRDYLDPFFKNHDLQAGEFDVLASLRRAGAPYALGPTKLYEALMITSGGMTNRLDRLEKAGLIARSPNPEDRRGTLVSLTDAGLEMINRIVPLHVENEAVALSGLTTDEQNTLNELLRKLIDGVEAGSRQPRQD</sequence>
<evidence type="ECO:0000256" key="3">
    <source>
        <dbReference type="ARBA" id="ARBA00023163"/>
    </source>
</evidence>
<dbReference type="SUPFAM" id="SSF46785">
    <property type="entry name" value="Winged helix' DNA-binding domain"/>
    <property type="match status" value="1"/>
</dbReference>
<keyword evidence="3" id="KW-0804">Transcription</keyword>
<dbReference type="EMBL" id="SOBR01000002">
    <property type="protein sequence ID" value="TDU24035.1"/>
    <property type="molecule type" value="Genomic_DNA"/>
</dbReference>
<organism evidence="5 6">
    <name type="scientific">Chromohalobacter marismortui</name>
    <dbReference type="NCBI Taxonomy" id="42055"/>
    <lineage>
        <taxon>Bacteria</taxon>
        <taxon>Pseudomonadati</taxon>
        <taxon>Pseudomonadota</taxon>
        <taxon>Gammaproteobacteria</taxon>
        <taxon>Oceanospirillales</taxon>
        <taxon>Halomonadaceae</taxon>
        <taxon>Chromohalobacter</taxon>
    </lineage>
</organism>
<dbReference type="PRINTS" id="PR00598">
    <property type="entry name" value="HTHMARR"/>
</dbReference>
<dbReference type="SMART" id="SM00347">
    <property type="entry name" value="HTH_MARR"/>
    <property type="match status" value="1"/>
</dbReference>
<dbReference type="PANTHER" id="PTHR42756:SF1">
    <property type="entry name" value="TRANSCRIPTIONAL REPRESSOR OF EMRAB OPERON"/>
    <property type="match status" value="1"/>
</dbReference>
<dbReference type="GO" id="GO:0003677">
    <property type="term" value="F:DNA binding"/>
    <property type="evidence" value="ECO:0007669"/>
    <property type="project" value="UniProtKB-KW"/>
</dbReference>
<keyword evidence="6" id="KW-1185">Reference proteome</keyword>
<evidence type="ECO:0000256" key="1">
    <source>
        <dbReference type="ARBA" id="ARBA00023015"/>
    </source>
</evidence>
<protein>
    <submittedName>
        <fullName evidence="5">MarR family transcriptional regulator</fullName>
    </submittedName>
</protein>
<dbReference type="InterPro" id="IPR036388">
    <property type="entry name" value="WH-like_DNA-bd_sf"/>
</dbReference>
<gene>
    <name evidence="5" type="ORF">C8E00_102538</name>
</gene>
<dbReference type="PANTHER" id="PTHR42756">
    <property type="entry name" value="TRANSCRIPTIONAL REGULATOR, MARR"/>
    <property type="match status" value="1"/>
</dbReference>
<reference evidence="5 6" key="1">
    <citation type="submission" date="2019-03" db="EMBL/GenBank/DDBJ databases">
        <title>Genomic Encyclopedia of Type Strains, Phase IV (KMG-IV): sequencing the most valuable type-strain genomes for metagenomic binning, comparative biology and taxonomic classification.</title>
        <authorList>
            <person name="Goeker M."/>
        </authorList>
    </citation>
    <scope>NUCLEOTIDE SEQUENCE [LARGE SCALE GENOMIC DNA]</scope>
    <source>
        <strain evidence="5 6">DSM 6770</strain>
    </source>
</reference>
<accession>A0A4R7NSL3</accession>
<feature type="domain" description="HTH marR-type" evidence="4">
    <location>
        <begin position="15"/>
        <end position="158"/>
    </location>
</feature>
<evidence type="ECO:0000313" key="6">
    <source>
        <dbReference type="Proteomes" id="UP000295380"/>
    </source>
</evidence>